<dbReference type="STRING" id="115783.SAMN02745119_00182"/>
<name>A0A1T4JYN3_9BACT</name>
<reference evidence="3" key="1">
    <citation type="submission" date="2017-02" db="EMBL/GenBank/DDBJ databases">
        <authorList>
            <person name="Varghese N."/>
            <person name="Submissions S."/>
        </authorList>
    </citation>
    <scope>NUCLEOTIDE SEQUENCE [LARGE SCALE GENOMIC DNA]</scope>
    <source>
        <strain evidence="3">ATCC BAA-34</strain>
    </source>
</reference>
<dbReference type="Proteomes" id="UP000190102">
    <property type="component" value="Unassembled WGS sequence"/>
</dbReference>
<evidence type="ECO:0000313" key="2">
    <source>
        <dbReference type="EMBL" id="SJZ35238.1"/>
    </source>
</evidence>
<proteinExistence type="predicted"/>
<accession>A0A1T4JYN3</accession>
<evidence type="ECO:0000259" key="1">
    <source>
        <dbReference type="PROSITE" id="PS51502"/>
    </source>
</evidence>
<dbReference type="RefSeq" id="WP_078788496.1">
    <property type="nucleotide sequence ID" value="NZ_FUWR01000001.1"/>
</dbReference>
<dbReference type="Pfam" id="PF07876">
    <property type="entry name" value="Dabb"/>
    <property type="match status" value="1"/>
</dbReference>
<dbReference type="EMBL" id="FUWR01000001">
    <property type="protein sequence ID" value="SJZ35238.1"/>
    <property type="molecule type" value="Genomic_DNA"/>
</dbReference>
<dbReference type="PANTHER" id="PTHR37832:SF1">
    <property type="entry name" value="STRESS-RESPONSE A_B BARREL DOMAIN-CONTAINING PROTEIN"/>
    <property type="match status" value="1"/>
</dbReference>
<organism evidence="2 3">
    <name type="scientific">Trichlorobacter thiogenes</name>
    <dbReference type="NCBI Taxonomy" id="115783"/>
    <lineage>
        <taxon>Bacteria</taxon>
        <taxon>Pseudomonadati</taxon>
        <taxon>Thermodesulfobacteriota</taxon>
        <taxon>Desulfuromonadia</taxon>
        <taxon>Geobacterales</taxon>
        <taxon>Geobacteraceae</taxon>
        <taxon>Trichlorobacter</taxon>
    </lineage>
</organism>
<dbReference type="OrthoDB" id="9808130at2"/>
<dbReference type="PANTHER" id="PTHR37832">
    <property type="entry name" value="BLL2683 PROTEIN"/>
    <property type="match status" value="1"/>
</dbReference>
<dbReference type="AlphaFoldDB" id="A0A1T4JYN3"/>
<feature type="domain" description="Stress-response A/B barrel" evidence="1">
    <location>
        <begin position="2"/>
        <end position="94"/>
    </location>
</feature>
<dbReference type="Gene3D" id="3.30.70.100">
    <property type="match status" value="1"/>
</dbReference>
<protein>
    <submittedName>
        <fullName evidence="2">Stress responsive A/B Barrel Domain</fullName>
    </submittedName>
</protein>
<gene>
    <name evidence="2" type="ORF">SAMN02745119_00182</name>
</gene>
<sequence>MVTHIVFFKLAEQTPEKIAAVRDKLLSMEGKIAELRHLEAGIDVIRSERSYDVALITKFDSLADLQTYQVHPYHAGEVVPFMKANCSSIVAVDFEG</sequence>
<dbReference type="SMART" id="SM00886">
    <property type="entry name" value="Dabb"/>
    <property type="match status" value="1"/>
</dbReference>
<evidence type="ECO:0000313" key="3">
    <source>
        <dbReference type="Proteomes" id="UP000190102"/>
    </source>
</evidence>
<keyword evidence="3" id="KW-1185">Reference proteome</keyword>
<dbReference type="InterPro" id="IPR011008">
    <property type="entry name" value="Dimeric_a/b-barrel"/>
</dbReference>
<dbReference type="InterPro" id="IPR013097">
    <property type="entry name" value="Dabb"/>
</dbReference>
<dbReference type="SUPFAM" id="SSF54909">
    <property type="entry name" value="Dimeric alpha+beta barrel"/>
    <property type="match status" value="1"/>
</dbReference>
<dbReference type="PROSITE" id="PS51502">
    <property type="entry name" value="S_R_A_B_BARREL"/>
    <property type="match status" value="1"/>
</dbReference>